<organism evidence="2 3">
    <name type="scientific">Klebsormidium nitens</name>
    <name type="common">Green alga</name>
    <name type="synonym">Ulothrix nitens</name>
    <dbReference type="NCBI Taxonomy" id="105231"/>
    <lineage>
        <taxon>Eukaryota</taxon>
        <taxon>Viridiplantae</taxon>
        <taxon>Streptophyta</taxon>
        <taxon>Klebsormidiophyceae</taxon>
        <taxon>Klebsormidiales</taxon>
        <taxon>Klebsormidiaceae</taxon>
        <taxon>Klebsormidium</taxon>
    </lineage>
</organism>
<dbReference type="GO" id="GO:0045037">
    <property type="term" value="P:protein import into chloroplast stroma"/>
    <property type="evidence" value="ECO:0000318"/>
    <property type="project" value="GO_Central"/>
</dbReference>
<feature type="compositionally biased region" description="Acidic residues" evidence="1">
    <location>
        <begin position="688"/>
        <end position="704"/>
    </location>
</feature>
<dbReference type="EMBL" id="DF237304">
    <property type="protein sequence ID" value="GAQ87464.1"/>
    <property type="molecule type" value="Genomic_DNA"/>
</dbReference>
<dbReference type="PANTHER" id="PTHR34935:SF3">
    <property type="entry name" value="PROTEIN TIC110, CHLOROPLASTIC"/>
    <property type="match status" value="1"/>
</dbReference>
<sequence length="1050" mass="115972">MECALLTRGGLGGSTLALQTPRATFADTPARLQQKSLLLRQHSLLQSGSRTSFLKEASSFHTARQCRPLLRRSSVRGAVSLAAPEAGVPPPKQALELGGEIPLTGLQPVVRNLSQPLKLGVCALLVLGLGGAGAAVAGKNWIFGAIGGAGVGLGAAFAVDKTHKSLAAIELHNALVKHPNVLKVNKADIHAIAERYGVSTSDENFTKELKGLYDAYLTSILPPGNENLKGDEVEKIIAFKDALGLEDADAAPVHIELGRRIHRSRMETGDRELATAERRAFQKLVFVSQLVFGDAAGFLLPWKRSFEVNDSQVAVAIRDNGLRIFSEELKSLTGPDVSKLRELRRLQRKVKLDDEVVAEPVRTKLRELGEGNIQKALEIQTARTRIKDTAAVLQNLRDLLAYNKQLEDIQNQEDPDSIVPGVGPITLSGGQYDSDRTMKELKELYRQYLGEALNSKKLADDKVAELALLKNIFGLGNKEADALTMEVTARVYRRRLRAAVQDGTLEGAASKAEFLEELCDDIRLDPDQAFKINEEIYRQKLESCLEDKKLDDEDVKALQRLRVLLCVPKATVDAAHDELCGKIFTAVIDEALSESIDAVTPHALDLVHNSKQNLRLDQDMAVNILSRAVRAIFLSYIKRARAQPNRLETAKELKKMVFFSNMVVRPLLEDVKGQKIDIQAELKALEAAPEEEEEEEEILEETDEEKALPSSLRKSLVAAKREQRKAQKGKGGTMKAQKDINVKDELELPYRQELYRGFLLYCLSGDVVTLPLGAQIVIDRDESEFVRLAQLGDILGLSPADVSGVHKGLAEQAFRTNAQNILSEGMLTPEKMERLTKLREQLGLTEEMANAVIRSITASKMVSGVDSAIASGKLTIKDVRGFRESGVDIDSMVNKELRMKMYKKHIETLLSSGTGIFDETEVYETLPNNLGLDVARVKKLAQDLAKERKRGALVQSISLLRQKRQKELAAEVRNLIAADRAAPDAKAEWGVQDELLDLYGVFLSEKPTDEEKQRLARILKIDDDTAKRLDEVVKSGNFELAEVEDDNSIF</sequence>
<dbReference type="GO" id="GO:0061927">
    <property type="term" value="C:TOC-TIC supercomplex I"/>
    <property type="evidence" value="ECO:0000318"/>
    <property type="project" value="GO_Central"/>
</dbReference>
<evidence type="ECO:0000256" key="1">
    <source>
        <dbReference type="SAM" id="MobiDB-lite"/>
    </source>
</evidence>
<keyword evidence="3" id="KW-1185">Reference proteome</keyword>
<feature type="region of interest" description="Disordered" evidence="1">
    <location>
        <begin position="685"/>
        <end position="711"/>
    </location>
</feature>
<dbReference type="Proteomes" id="UP000054558">
    <property type="component" value="Unassembled WGS sequence"/>
</dbReference>
<dbReference type="PANTHER" id="PTHR34935">
    <property type="entry name" value="PROTEIN TIC110, CHLOROPLASTIC"/>
    <property type="match status" value="1"/>
</dbReference>
<dbReference type="AlphaFoldDB" id="A0A1Y1I906"/>
<dbReference type="InterPro" id="IPR031610">
    <property type="entry name" value="TIC110"/>
</dbReference>
<gene>
    <name evidence="2" type="ORF">KFL_003550030</name>
</gene>
<accession>A0A1Y1I906</accession>
<dbReference type="OMA" id="PTEYAQK"/>
<dbReference type="Pfam" id="PF16940">
    <property type="entry name" value="Tic110"/>
    <property type="match status" value="1"/>
</dbReference>
<evidence type="ECO:0000313" key="2">
    <source>
        <dbReference type="EMBL" id="GAQ87464.1"/>
    </source>
</evidence>
<evidence type="ECO:0000313" key="3">
    <source>
        <dbReference type="Proteomes" id="UP000054558"/>
    </source>
</evidence>
<dbReference type="STRING" id="105231.A0A1Y1I906"/>
<proteinExistence type="predicted"/>
<reference evidence="2 3" key="1">
    <citation type="journal article" date="2014" name="Nat. Commun.">
        <title>Klebsormidium flaccidum genome reveals primary factors for plant terrestrial adaptation.</title>
        <authorList>
            <person name="Hori K."/>
            <person name="Maruyama F."/>
            <person name="Fujisawa T."/>
            <person name="Togashi T."/>
            <person name="Yamamoto N."/>
            <person name="Seo M."/>
            <person name="Sato S."/>
            <person name="Yamada T."/>
            <person name="Mori H."/>
            <person name="Tajima N."/>
            <person name="Moriyama T."/>
            <person name="Ikeuchi M."/>
            <person name="Watanabe M."/>
            <person name="Wada H."/>
            <person name="Kobayashi K."/>
            <person name="Saito M."/>
            <person name="Masuda T."/>
            <person name="Sasaki-Sekimoto Y."/>
            <person name="Mashiguchi K."/>
            <person name="Awai K."/>
            <person name="Shimojima M."/>
            <person name="Masuda S."/>
            <person name="Iwai M."/>
            <person name="Nobusawa T."/>
            <person name="Narise T."/>
            <person name="Kondo S."/>
            <person name="Saito H."/>
            <person name="Sato R."/>
            <person name="Murakawa M."/>
            <person name="Ihara Y."/>
            <person name="Oshima-Yamada Y."/>
            <person name="Ohtaka K."/>
            <person name="Satoh M."/>
            <person name="Sonobe K."/>
            <person name="Ishii M."/>
            <person name="Ohtani R."/>
            <person name="Kanamori-Sato M."/>
            <person name="Honoki R."/>
            <person name="Miyazaki D."/>
            <person name="Mochizuki H."/>
            <person name="Umetsu J."/>
            <person name="Higashi K."/>
            <person name="Shibata D."/>
            <person name="Kamiya Y."/>
            <person name="Sato N."/>
            <person name="Nakamura Y."/>
            <person name="Tabata S."/>
            <person name="Ida S."/>
            <person name="Kurokawa K."/>
            <person name="Ohta H."/>
        </authorList>
    </citation>
    <scope>NUCLEOTIDE SEQUENCE [LARGE SCALE GENOMIC DNA]</scope>
    <source>
        <strain evidence="2 3">NIES-2285</strain>
    </source>
</reference>
<protein>
    <submittedName>
        <fullName evidence="2">Chloroplast inner envelope translocon protein</fullName>
    </submittedName>
</protein>
<dbReference type="OrthoDB" id="191196at2759"/>
<name>A0A1Y1I906_KLENI</name>